<dbReference type="Gene3D" id="2.60.120.260">
    <property type="entry name" value="Galactose-binding domain-like"/>
    <property type="match status" value="1"/>
</dbReference>
<reference evidence="7 8" key="1">
    <citation type="submission" date="2013-02" db="EMBL/GenBank/DDBJ databases">
        <title>The Genome Sequence of Enterococcus phoeniculicola BAA-412.</title>
        <authorList>
            <consortium name="The Broad Institute Genome Sequencing Platform"/>
            <consortium name="The Broad Institute Genome Sequencing Center for Infectious Disease"/>
            <person name="Earl A.M."/>
            <person name="Gilmore M.S."/>
            <person name="Lebreton F."/>
            <person name="Walker B."/>
            <person name="Young S.K."/>
            <person name="Zeng Q."/>
            <person name="Gargeya S."/>
            <person name="Fitzgerald M."/>
            <person name="Haas B."/>
            <person name="Abouelleil A."/>
            <person name="Alvarado L."/>
            <person name="Arachchi H.M."/>
            <person name="Berlin A.M."/>
            <person name="Chapman S.B."/>
            <person name="Dewar J."/>
            <person name="Goldberg J."/>
            <person name="Griggs A."/>
            <person name="Gujja S."/>
            <person name="Hansen M."/>
            <person name="Howarth C."/>
            <person name="Imamovic A."/>
            <person name="Larimer J."/>
            <person name="McCowan C."/>
            <person name="Murphy C."/>
            <person name="Neiman D."/>
            <person name="Pearson M."/>
            <person name="Priest M."/>
            <person name="Roberts A."/>
            <person name="Saif S."/>
            <person name="Shea T."/>
            <person name="Sisk P."/>
            <person name="Sykes S."/>
            <person name="Wortman J."/>
            <person name="Nusbaum C."/>
            <person name="Birren B."/>
        </authorList>
    </citation>
    <scope>NUCLEOTIDE SEQUENCE [LARGE SCALE GENOMIC DNA]</scope>
    <source>
        <strain evidence="7 8">ATCC BAA-412</strain>
    </source>
</reference>
<dbReference type="InterPro" id="IPR008979">
    <property type="entry name" value="Galactose-bd-like_sf"/>
</dbReference>
<keyword evidence="2" id="KW-0378">Hydrolase</keyword>
<dbReference type="AlphaFoldDB" id="R3TJC2"/>
<organism evidence="7 8">
    <name type="scientific">Enterococcus phoeniculicola ATCC BAA-412</name>
    <dbReference type="NCBI Taxonomy" id="1158610"/>
    <lineage>
        <taxon>Bacteria</taxon>
        <taxon>Bacillati</taxon>
        <taxon>Bacillota</taxon>
        <taxon>Bacilli</taxon>
        <taxon>Lactobacillales</taxon>
        <taxon>Enterococcaceae</taxon>
        <taxon>Enterococcus</taxon>
    </lineage>
</organism>
<evidence type="ECO:0000259" key="5">
    <source>
        <dbReference type="Pfam" id="PF02836"/>
    </source>
</evidence>
<feature type="domain" description="Glycosyl hydrolases family 2 sugar binding" evidence="6">
    <location>
        <begin position="28"/>
        <end position="149"/>
    </location>
</feature>
<dbReference type="SUPFAM" id="SSF51445">
    <property type="entry name" value="(Trans)glycosidases"/>
    <property type="match status" value="1"/>
</dbReference>
<dbReference type="InterPro" id="IPR036156">
    <property type="entry name" value="Beta-gal/glucu_dom_sf"/>
</dbReference>
<dbReference type="Pfam" id="PF00703">
    <property type="entry name" value="Glyco_hydro_2"/>
    <property type="match status" value="1"/>
</dbReference>
<comment type="similarity">
    <text evidence="1">Belongs to the glycosyl hydrolase 2 family.</text>
</comment>
<dbReference type="InterPro" id="IPR006104">
    <property type="entry name" value="Glyco_hydro_2_N"/>
</dbReference>
<keyword evidence="8" id="KW-1185">Reference proteome</keyword>
<evidence type="ECO:0000259" key="6">
    <source>
        <dbReference type="Pfam" id="PF02837"/>
    </source>
</evidence>
<sequence length="605" mass="71622">MQEKLVEGEEIMRKNEYPRPQFVRKNWENLNGKWAFQFDDENKGLKEKWYQKRREFNQTINVPFVYQSEKSGIGNAEPHEIVWYQRDFHIDKGEGKRYLLHFGAVDYLSDIYINGEHVCTHEGGHTSFHVDITNYVQEKNHLVVRVFDPLTDETIPRGKQFWEEESRGIWYTNTTGIWQTVWIEEVNDQFIEKIKMTPLYDEGKIRIQTKLNEKRDNVKLRFLIHYGKEEITSGEIDFKSHKLDFSVDLFDEKIFRHNFHGEGYSWTPETPNLFDVSFELVKKRQVVDQVSSYFGFRKIHQENGMIFLNNRPYYQKLVLDQGYWPEGLMTAPDDEAFITDIQLSKQMGFNGCRKHQKTEDPRFLFWADKLGFLVWGECASAPFYNEDAVNRLMTEWKEIIERDYNHPSIVTWVPLNESWGIPDVQRSRQQQHFSQTMYHFIHSLDTTRLVISNDGWAMTETDICAIHNYAHGNAEEKEKYSFFIETLRTKENILKYSSSAWSIYAEGFENKGEPILLTEFGGIGFDVSGQPGWGYTSAQNQEEFVAEYGRVMEALYTSEILYGYCYTQLTDVEQEINGLLTYDRKEKCDLTKIREINDRFHLPRI</sequence>
<feature type="domain" description="Glycoside hydrolase family 2 immunoglobulin-like beta-sandwich" evidence="4">
    <location>
        <begin position="190"/>
        <end position="297"/>
    </location>
</feature>
<keyword evidence="3" id="KW-0326">Glycosidase</keyword>
<name>R3TJC2_9ENTE</name>
<dbReference type="InterPro" id="IPR013783">
    <property type="entry name" value="Ig-like_fold"/>
</dbReference>
<dbReference type="SUPFAM" id="SSF49785">
    <property type="entry name" value="Galactose-binding domain-like"/>
    <property type="match status" value="1"/>
</dbReference>
<dbReference type="InterPro" id="IPR006102">
    <property type="entry name" value="Ig-like_GH2"/>
</dbReference>
<dbReference type="GO" id="GO:0004553">
    <property type="term" value="F:hydrolase activity, hydrolyzing O-glycosyl compounds"/>
    <property type="evidence" value="ECO:0007669"/>
    <property type="project" value="InterPro"/>
</dbReference>
<evidence type="ECO:0000259" key="4">
    <source>
        <dbReference type="Pfam" id="PF00703"/>
    </source>
</evidence>
<accession>R3TJC2</accession>
<proteinExistence type="inferred from homology"/>
<comment type="caution">
    <text evidence="7">The sequence shown here is derived from an EMBL/GenBank/DDBJ whole genome shotgun (WGS) entry which is preliminary data.</text>
</comment>
<dbReference type="SUPFAM" id="SSF49303">
    <property type="entry name" value="beta-Galactosidase/glucuronidase domain"/>
    <property type="match status" value="1"/>
</dbReference>
<dbReference type="InterPro" id="IPR006103">
    <property type="entry name" value="Glyco_hydro_2_cat"/>
</dbReference>
<dbReference type="Pfam" id="PF02836">
    <property type="entry name" value="Glyco_hydro_2_C"/>
    <property type="match status" value="1"/>
</dbReference>
<evidence type="ECO:0000313" key="7">
    <source>
        <dbReference type="EMBL" id="EOL41208.1"/>
    </source>
</evidence>
<dbReference type="GO" id="GO:0005975">
    <property type="term" value="P:carbohydrate metabolic process"/>
    <property type="evidence" value="ECO:0007669"/>
    <property type="project" value="InterPro"/>
</dbReference>
<evidence type="ECO:0000256" key="2">
    <source>
        <dbReference type="ARBA" id="ARBA00022801"/>
    </source>
</evidence>
<dbReference type="InterPro" id="IPR051913">
    <property type="entry name" value="GH2_Domain-Containing"/>
</dbReference>
<evidence type="ECO:0000313" key="8">
    <source>
        <dbReference type="Proteomes" id="UP000013785"/>
    </source>
</evidence>
<dbReference type="Gene3D" id="3.20.20.80">
    <property type="entry name" value="Glycosidases"/>
    <property type="match status" value="1"/>
</dbReference>
<dbReference type="Gene3D" id="2.60.40.10">
    <property type="entry name" value="Immunoglobulins"/>
    <property type="match status" value="1"/>
</dbReference>
<evidence type="ECO:0000256" key="3">
    <source>
        <dbReference type="ARBA" id="ARBA00023295"/>
    </source>
</evidence>
<gene>
    <name evidence="7" type="ORF">UC3_03539</name>
</gene>
<dbReference type="PANTHER" id="PTHR42732:SF3">
    <property type="entry name" value="HYDROLASE"/>
    <property type="match status" value="1"/>
</dbReference>
<dbReference type="eggNOG" id="COG3250">
    <property type="taxonomic scope" value="Bacteria"/>
</dbReference>
<dbReference type="EMBL" id="AJAT01000022">
    <property type="protein sequence ID" value="EOL41208.1"/>
    <property type="molecule type" value="Genomic_DNA"/>
</dbReference>
<dbReference type="PANTHER" id="PTHR42732">
    <property type="entry name" value="BETA-GALACTOSIDASE"/>
    <property type="match status" value="1"/>
</dbReference>
<evidence type="ECO:0000256" key="1">
    <source>
        <dbReference type="ARBA" id="ARBA00007401"/>
    </source>
</evidence>
<dbReference type="Proteomes" id="UP000013785">
    <property type="component" value="Unassembled WGS sequence"/>
</dbReference>
<dbReference type="PATRIC" id="fig|1158610.3.peg.3538"/>
<feature type="domain" description="Glycoside hydrolase family 2 catalytic" evidence="5">
    <location>
        <begin position="333"/>
        <end position="600"/>
    </location>
</feature>
<dbReference type="Pfam" id="PF02837">
    <property type="entry name" value="Glyco_hydro_2_N"/>
    <property type="match status" value="1"/>
</dbReference>
<dbReference type="HOGENOM" id="CLU_009935_2_1_9"/>
<dbReference type="InterPro" id="IPR017853">
    <property type="entry name" value="GH"/>
</dbReference>
<dbReference type="STRING" id="154621.RV11_GL002565"/>
<protein>
    <submittedName>
        <fullName evidence="7">Uncharacterized protein</fullName>
    </submittedName>
</protein>